<evidence type="ECO:0000313" key="3">
    <source>
        <dbReference type="Proteomes" id="UP000807306"/>
    </source>
</evidence>
<comment type="caution">
    <text evidence="2">The sequence shown here is derived from an EMBL/GenBank/DDBJ whole genome shotgun (WGS) entry which is preliminary data.</text>
</comment>
<protein>
    <submittedName>
        <fullName evidence="2">Beta-lactamase/transpeptidase-like protein</fullName>
    </submittedName>
</protein>
<evidence type="ECO:0000259" key="1">
    <source>
        <dbReference type="Pfam" id="PF00144"/>
    </source>
</evidence>
<keyword evidence="3" id="KW-1185">Reference proteome</keyword>
<dbReference type="Proteomes" id="UP000807306">
    <property type="component" value="Unassembled WGS sequence"/>
</dbReference>
<dbReference type="Gene3D" id="3.40.710.10">
    <property type="entry name" value="DD-peptidase/beta-lactamase superfamily"/>
    <property type="match status" value="1"/>
</dbReference>
<dbReference type="OrthoDB" id="428260at2759"/>
<evidence type="ECO:0000313" key="2">
    <source>
        <dbReference type="EMBL" id="KAF9522165.1"/>
    </source>
</evidence>
<organism evidence="2 3">
    <name type="scientific">Crepidotus variabilis</name>
    <dbReference type="NCBI Taxonomy" id="179855"/>
    <lineage>
        <taxon>Eukaryota</taxon>
        <taxon>Fungi</taxon>
        <taxon>Dikarya</taxon>
        <taxon>Basidiomycota</taxon>
        <taxon>Agaricomycotina</taxon>
        <taxon>Agaricomycetes</taxon>
        <taxon>Agaricomycetidae</taxon>
        <taxon>Agaricales</taxon>
        <taxon>Agaricineae</taxon>
        <taxon>Crepidotaceae</taxon>
        <taxon>Crepidotus</taxon>
    </lineage>
</organism>
<reference evidence="2" key="1">
    <citation type="submission" date="2020-11" db="EMBL/GenBank/DDBJ databases">
        <authorList>
            <consortium name="DOE Joint Genome Institute"/>
            <person name="Ahrendt S."/>
            <person name="Riley R."/>
            <person name="Andreopoulos W."/>
            <person name="Labutti K."/>
            <person name="Pangilinan J."/>
            <person name="Ruiz-Duenas F.J."/>
            <person name="Barrasa J.M."/>
            <person name="Sanchez-Garcia M."/>
            <person name="Camarero S."/>
            <person name="Miyauchi S."/>
            <person name="Serrano A."/>
            <person name="Linde D."/>
            <person name="Babiker R."/>
            <person name="Drula E."/>
            <person name="Ayuso-Fernandez I."/>
            <person name="Pacheco R."/>
            <person name="Padilla G."/>
            <person name="Ferreira P."/>
            <person name="Barriuso J."/>
            <person name="Kellner H."/>
            <person name="Castanera R."/>
            <person name="Alfaro M."/>
            <person name="Ramirez L."/>
            <person name="Pisabarro A.G."/>
            <person name="Kuo A."/>
            <person name="Tritt A."/>
            <person name="Lipzen A."/>
            <person name="He G."/>
            <person name="Yan M."/>
            <person name="Ng V."/>
            <person name="Cullen D."/>
            <person name="Martin F."/>
            <person name="Rosso M.-N."/>
            <person name="Henrissat B."/>
            <person name="Hibbett D."/>
            <person name="Martinez A.T."/>
            <person name="Grigoriev I.V."/>
        </authorList>
    </citation>
    <scope>NUCLEOTIDE SEQUENCE</scope>
    <source>
        <strain evidence="2">CBS 506.95</strain>
    </source>
</reference>
<dbReference type="PANTHER" id="PTHR43283">
    <property type="entry name" value="BETA-LACTAMASE-RELATED"/>
    <property type="match status" value="1"/>
</dbReference>
<dbReference type="EMBL" id="MU157957">
    <property type="protein sequence ID" value="KAF9522165.1"/>
    <property type="molecule type" value="Genomic_DNA"/>
</dbReference>
<dbReference type="Pfam" id="PF00144">
    <property type="entry name" value="Beta-lactamase"/>
    <property type="match status" value="1"/>
</dbReference>
<dbReference type="PANTHER" id="PTHR43283:SF3">
    <property type="entry name" value="BETA-LACTAMASE FAMILY PROTEIN (AFU_ORTHOLOGUE AFUA_5G07500)"/>
    <property type="match status" value="1"/>
</dbReference>
<dbReference type="AlphaFoldDB" id="A0A9P6E463"/>
<dbReference type="InterPro" id="IPR012338">
    <property type="entry name" value="Beta-lactam/transpept-like"/>
</dbReference>
<dbReference type="InterPro" id="IPR050789">
    <property type="entry name" value="Diverse_Enzym_Activities"/>
</dbReference>
<feature type="domain" description="Beta-lactamase-related" evidence="1">
    <location>
        <begin position="12"/>
        <end position="397"/>
    </location>
</feature>
<sequence>MVRLTNAGKQALDRLVAEAAADPSIASFVFGVGTADGEIYFHGGGYRIQDEPLSGLVNPDSVFRLYSQSKTITCVKCSYSIAALHLIEQGGLLESDPVSKYLPEFSNLIVLSDPLADNPQFSPAKTTMTIKHLMNFSSGLSTPSKDPTQYAAKLYPEYLTAHDELDPIGGFIKVIKRGYPGIPLVFEPGTDFAYGWSIDILGFVIEKASGKSLENYIKKHICEPLKIKFSFYLDNEFHQRLVALVKKNESTGRLEVVEEDYLYNIEPSKVFCHLGGVGMYSSARDYLKLLRHLLEINKGVAQNPIISASTLSSIFQPALSDKGQRSLGLICQRDPYMPQDEGHWSWSNVFSVSLQDWPGRRRKGTGGWGGWPNLKHFVDPTTGIAVIFETQILPTFNPDVLRYYSEFEKVLYAGLEDM</sequence>
<name>A0A9P6E463_9AGAR</name>
<dbReference type="SUPFAM" id="SSF56601">
    <property type="entry name" value="beta-lactamase/transpeptidase-like"/>
    <property type="match status" value="1"/>
</dbReference>
<accession>A0A9P6E463</accession>
<gene>
    <name evidence="2" type="ORF">CPB83DRAFT_840672</name>
</gene>
<proteinExistence type="predicted"/>
<dbReference type="InterPro" id="IPR001466">
    <property type="entry name" value="Beta-lactam-related"/>
</dbReference>